<dbReference type="AlphaFoldDB" id="A0A543FTJ8"/>
<accession>A0A543FTJ8</accession>
<sequence length="31" mass="3149">MVGSESWSCSEGSGESVRCSLILTVYPGIGG</sequence>
<proteinExistence type="predicted"/>
<organism evidence="1 2">
    <name type="scientific">Pseudonocardia cypriaca</name>
    <dbReference type="NCBI Taxonomy" id="882449"/>
    <lineage>
        <taxon>Bacteria</taxon>
        <taxon>Bacillati</taxon>
        <taxon>Actinomycetota</taxon>
        <taxon>Actinomycetes</taxon>
        <taxon>Pseudonocardiales</taxon>
        <taxon>Pseudonocardiaceae</taxon>
        <taxon>Pseudonocardia</taxon>
    </lineage>
</organism>
<dbReference type="EMBL" id="VFPH01000002">
    <property type="protein sequence ID" value="TQM37167.1"/>
    <property type="molecule type" value="Genomic_DNA"/>
</dbReference>
<evidence type="ECO:0000313" key="2">
    <source>
        <dbReference type="Proteomes" id="UP000319818"/>
    </source>
</evidence>
<gene>
    <name evidence="1" type="ORF">FB388_4374</name>
</gene>
<evidence type="ECO:0000313" key="1">
    <source>
        <dbReference type="EMBL" id="TQM37167.1"/>
    </source>
</evidence>
<dbReference type="Proteomes" id="UP000319818">
    <property type="component" value="Unassembled WGS sequence"/>
</dbReference>
<keyword evidence="2" id="KW-1185">Reference proteome</keyword>
<reference evidence="1 2" key="1">
    <citation type="submission" date="2019-06" db="EMBL/GenBank/DDBJ databases">
        <title>Sequencing the genomes of 1000 actinobacteria strains.</title>
        <authorList>
            <person name="Klenk H.-P."/>
        </authorList>
    </citation>
    <scope>NUCLEOTIDE SEQUENCE [LARGE SCALE GENOMIC DNA]</scope>
    <source>
        <strain evidence="1 2">DSM 45511</strain>
    </source>
</reference>
<comment type="caution">
    <text evidence="1">The sequence shown here is derived from an EMBL/GenBank/DDBJ whole genome shotgun (WGS) entry which is preliminary data.</text>
</comment>
<protein>
    <submittedName>
        <fullName evidence="1">Uncharacterized protein</fullName>
    </submittedName>
</protein>
<name>A0A543FTJ8_9PSEU</name>